<name>A0A2R4WQR5_9HYPH</name>
<dbReference type="PANTHER" id="PTHR11102">
    <property type="entry name" value="SEL-1-LIKE PROTEIN"/>
    <property type="match status" value="1"/>
</dbReference>
<feature type="chain" id="PRO_5015310853" evidence="2">
    <location>
        <begin position="35"/>
        <end position="358"/>
    </location>
</feature>
<dbReference type="EMBL" id="CP028843">
    <property type="protein sequence ID" value="AWB23884.1"/>
    <property type="molecule type" value="Genomic_DNA"/>
</dbReference>
<protein>
    <submittedName>
        <fullName evidence="3">Sel1 repeat family protein</fullName>
    </submittedName>
</protein>
<dbReference type="InterPro" id="IPR006597">
    <property type="entry name" value="Sel1-like"/>
</dbReference>
<keyword evidence="4" id="KW-1185">Reference proteome</keyword>
<proteinExistence type="predicted"/>
<dbReference type="Pfam" id="PF08238">
    <property type="entry name" value="Sel1"/>
    <property type="match status" value="6"/>
</dbReference>
<evidence type="ECO:0000313" key="4">
    <source>
        <dbReference type="Proteomes" id="UP000244755"/>
    </source>
</evidence>
<dbReference type="InterPro" id="IPR050767">
    <property type="entry name" value="Sel1_AlgK"/>
</dbReference>
<dbReference type="AlphaFoldDB" id="A0A2R4WQR5"/>
<feature type="signal peptide" evidence="2">
    <location>
        <begin position="1"/>
        <end position="34"/>
    </location>
</feature>
<gene>
    <name evidence="3" type="ORF">DA075_25785</name>
</gene>
<dbReference type="SMART" id="SM00671">
    <property type="entry name" value="SEL1"/>
    <property type="match status" value="6"/>
</dbReference>
<dbReference type="RefSeq" id="WP_099955660.1">
    <property type="nucleotide sequence ID" value="NZ_CP028843.1"/>
</dbReference>
<evidence type="ECO:0000313" key="3">
    <source>
        <dbReference type="EMBL" id="AWB23884.1"/>
    </source>
</evidence>
<accession>A0A2R4WQR5</accession>
<evidence type="ECO:0000256" key="1">
    <source>
        <dbReference type="SAM" id="MobiDB-lite"/>
    </source>
</evidence>
<reference evidence="3 4" key="1">
    <citation type="submission" date="2018-04" db="EMBL/GenBank/DDBJ databases">
        <title>Methylobacterium sp. PR1016A genome.</title>
        <authorList>
            <person name="Park W."/>
        </authorList>
    </citation>
    <scope>NUCLEOTIDE SEQUENCE [LARGE SCALE GENOMIC DNA]</scope>
    <source>
        <strain evidence="3 4">PR1016A</strain>
    </source>
</reference>
<feature type="region of interest" description="Disordered" evidence="1">
    <location>
        <begin position="34"/>
        <end position="79"/>
    </location>
</feature>
<dbReference type="InterPro" id="IPR011990">
    <property type="entry name" value="TPR-like_helical_dom_sf"/>
</dbReference>
<dbReference type="SUPFAM" id="SSF81901">
    <property type="entry name" value="HCP-like"/>
    <property type="match status" value="1"/>
</dbReference>
<feature type="compositionally biased region" description="Low complexity" evidence="1">
    <location>
        <begin position="34"/>
        <end position="56"/>
    </location>
</feature>
<dbReference type="Proteomes" id="UP000244755">
    <property type="component" value="Chromosome 1"/>
</dbReference>
<dbReference type="OrthoDB" id="9816559at2"/>
<dbReference type="KEGG" id="mee:DA075_25785"/>
<organism evidence="3 4">
    <name type="scientific">Methylobacterium currus</name>
    <dbReference type="NCBI Taxonomy" id="2051553"/>
    <lineage>
        <taxon>Bacteria</taxon>
        <taxon>Pseudomonadati</taxon>
        <taxon>Pseudomonadota</taxon>
        <taxon>Alphaproteobacteria</taxon>
        <taxon>Hyphomicrobiales</taxon>
        <taxon>Methylobacteriaceae</taxon>
        <taxon>Methylobacterium</taxon>
    </lineage>
</organism>
<dbReference type="PANTHER" id="PTHR11102:SF160">
    <property type="entry name" value="ERAD-ASSOCIATED E3 UBIQUITIN-PROTEIN LIGASE COMPONENT HRD3"/>
    <property type="match status" value="1"/>
</dbReference>
<dbReference type="Gene3D" id="1.25.40.10">
    <property type="entry name" value="Tetratricopeptide repeat domain"/>
    <property type="match status" value="2"/>
</dbReference>
<evidence type="ECO:0000256" key="2">
    <source>
        <dbReference type="SAM" id="SignalP"/>
    </source>
</evidence>
<sequence>MRRPRIVASPRLATLALLGIVSVAAGARSVPAEAATPGAASPSAPSPGAASPGFGATNTFGASKSTTLPGAATLPPAPSNDPNADLAYGAYQRGFYVTAFREATKRLEKNKTDFPAMTLLAELYSQGLGVRQDPARAAEWYRLAANLGDPHAAATLGMMQIEGRGVPKDLGAGRALLEKAAARSDATASYNLALILLGTGAPADLTRAIELLRQAAHQELAPAQHALGVLYLQGRGVAKDTTKAAGWFRRAADNGDLAGEVEFSILLFNGEGVPKDEVRAARYFRHAAFRGNAVAQNRVARLYASGRGVAKNLVEAAAWDMAARAQGLSDTWLTQAVSGLTPEEKARAERLAADRAGP</sequence>
<keyword evidence="2" id="KW-0732">Signal</keyword>